<proteinExistence type="predicted"/>
<dbReference type="HOGENOM" id="CLU_161848_2_0_5"/>
<organism evidence="1 2">
    <name type="scientific">Bartonella birtlesii LL-WM9</name>
    <dbReference type="NCBI Taxonomy" id="1094552"/>
    <lineage>
        <taxon>Bacteria</taxon>
        <taxon>Pseudomonadati</taxon>
        <taxon>Pseudomonadota</taxon>
        <taxon>Alphaproteobacteria</taxon>
        <taxon>Hyphomicrobiales</taxon>
        <taxon>Bartonellaceae</taxon>
        <taxon>Bartonella</taxon>
    </lineage>
</organism>
<name>J1IRV4_9HYPH</name>
<dbReference type="PROSITE" id="PS51257">
    <property type="entry name" value="PROKAR_LIPOPROTEIN"/>
    <property type="match status" value="1"/>
</dbReference>
<dbReference type="RefSeq" id="WP_006590451.1">
    <property type="nucleotide sequence ID" value="NZ_JH725079.1"/>
</dbReference>
<keyword evidence="2" id="KW-1185">Reference proteome</keyword>
<evidence type="ECO:0008006" key="3">
    <source>
        <dbReference type="Google" id="ProtNLM"/>
    </source>
</evidence>
<dbReference type="PATRIC" id="fig|1094552.3.peg.1721"/>
<dbReference type="AlphaFoldDB" id="J1IRV4"/>
<dbReference type="InterPro" id="IPR047937">
    <property type="entry name" value="Eex_IncN-like"/>
</dbReference>
<evidence type="ECO:0000313" key="1">
    <source>
        <dbReference type="EMBL" id="EJF74262.1"/>
    </source>
</evidence>
<reference evidence="1 2" key="1">
    <citation type="submission" date="2012-03" db="EMBL/GenBank/DDBJ databases">
        <title>The Genome Sequence of Bartonella birtlesii LL-WM9.</title>
        <authorList>
            <consortium name="The Broad Institute Genome Sequencing Platform"/>
            <consortium name="The Broad Institute Genome Sequencing Center for Infectious Disease"/>
            <person name="Feldgarden M."/>
            <person name="Kirby J."/>
            <person name="Kosoy M."/>
            <person name="Birtles R."/>
            <person name="Probert W.S."/>
            <person name="Chiaraviglio L."/>
            <person name="Young S.K."/>
            <person name="Zeng Q."/>
            <person name="Gargeya S."/>
            <person name="Fitzgerald M."/>
            <person name="Haas B."/>
            <person name="Abouelleil A."/>
            <person name="Alvarado L."/>
            <person name="Arachchi H.M."/>
            <person name="Berlin A."/>
            <person name="Chapman S.B."/>
            <person name="Gearin G."/>
            <person name="Goldberg J."/>
            <person name="Griggs A."/>
            <person name="Gujja S."/>
            <person name="Hansen M."/>
            <person name="Heiman D."/>
            <person name="Howarth C."/>
            <person name="Larimer J."/>
            <person name="Lui A."/>
            <person name="MacDonald P.J.P."/>
            <person name="McCowen C."/>
            <person name="Montmayeur A."/>
            <person name="Murphy C."/>
            <person name="Neiman D."/>
            <person name="Pearson M."/>
            <person name="Priest M."/>
            <person name="Roberts A."/>
            <person name="Saif S."/>
            <person name="Shea T."/>
            <person name="Sisk P."/>
            <person name="Stolte C."/>
            <person name="Sykes S."/>
            <person name="Wortman J."/>
            <person name="Nusbaum C."/>
            <person name="Birren B."/>
        </authorList>
    </citation>
    <scope>NUCLEOTIDE SEQUENCE [LARGE SCALE GENOMIC DNA]</scope>
    <source>
        <strain evidence="1 2">LL-WM9</strain>
    </source>
</reference>
<comment type="caution">
    <text evidence="1">The sequence shown here is derived from an EMBL/GenBank/DDBJ whole genome shotgun (WGS) entry which is preliminary data.</text>
</comment>
<dbReference type="EMBL" id="AIMC01000045">
    <property type="protein sequence ID" value="EJF74262.1"/>
    <property type="molecule type" value="Genomic_DNA"/>
</dbReference>
<dbReference type="Proteomes" id="UP000008748">
    <property type="component" value="Unassembled WGS sequence"/>
</dbReference>
<accession>J1IRV4</accession>
<evidence type="ECO:0000313" key="2">
    <source>
        <dbReference type="Proteomes" id="UP000008748"/>
    </source>
</evidence>
<sequence length="77" mass="8890">MKKIILLCMALLFVVGCEKTYSVEDFKKDAKLREEWGKKCFLGFSVKESKNCQNLLQADNEMFYSPKSDSTDRGHAF</sequence>
<gene>
    <name evidence="1" type="ORF">ME7_01538</name>
</gene>
<protein>
    <recommendedName>
        <fullName evidence="3">Lipoprotein</fullName>
    </recommendedName>
</protein>
<dbReference type="NCBIfam" id="NF033894">
    <property type="entry name" value="Eex_IncN"/>
    <property type="match status" value="1"/>
</dbReference>